<dbReference type="OrthoDB" id="9623814at2759"/>
<evidence type="ECO:0000313" key="2">
    <source>
        <dbReference type="Proteomes" id="UP001652663"/>
    </source>
</evidence>
<dbReference type="PANTHER" id="PTHR16035:SF14">
    <property type="entry name" value="FAMILY WITH SEQUENCE SIMILARITY 90 MEMBER A11, PSEUDOGENE-RELATED"/>
    <property type="match status" value="1"/>
</dbReference>
<feature type="compositionally biased region" description="Pro residues" evidence="1">
    <location>
        <begin position="315"/>
        <end position="328"/>
    </location>
</feature>
<gene>
    <name evidence="3" type="primary">LOC109553290</name>
</gene>
<feature type="compositionally biased region" description="Acidic residues" evidence="1">
    <location>
        <begin position="359"/>
        <end position="370"/>
    </location>
</feature>
<feature type="region of interest" description="Disordered" evidence="1">
    <location>
        <begin position="1"/>
        <end position="32"/>
    </location>
</feature>
<feature type="region of interest" description="Disordered" evidence="1">
    <location>
        <begin position="315"/>
        <end position="370"/>
    </location>
</feature>
<dbReference type="KEGG" id="biu:109553290"/>
<sequence length="370" mass="40815">MAESLPTLSRPESEQAKAGTWAADGSPTTGERLHGEVYGLWSIWAHSKEPQVPHEALARGVGPPAFGSRFDKENLAWKLQDPPTPGTPNTAEREEEERQRKEEQQRELLKRFPRRPHSRQPQSWKEEPEPGLCLRHPNMPVLIHTSKRKSFQETDHSRGSPTRRDDVKSSLPAVPLISRNLAPASKGRIEAPGKRCVQTPSLTCVNPPKKPRLSPVHTSQQSTPTADLGAFLNLPPPPITAGHGLRVAAHVSMETPAQGQRFDLQPPVDRSPSRSVRAVSAADPPPIIRVPAQPLRMLFLRDGQSCWSCWYMAPPSPQPTERPAPPAQSPSIDQEPDGHAVPRPPSTLYDDLQVSSSSEESDWDEDTSGN</sequence>
<feature type="compositionally biased region" description="Basic and acidic residues" evidence="1">
    <location>
        <begin position="96"/>
        <end position="110"/>
    </location>
</feature>
<dbReference type="RefSeq" id="XP_019808814.2">
    <property type="nucleotide sequence ID" value="XM_019953255.2"/>
</dbReference>
<evidence type="ECO:0000256" key="1">
    <source>
        <dbReference type="SAM" id="MobiDB-lite"/>
    </source>
</evidence>
<name>A0A6P5BHF3_BOSIN</name>
<proteinExistence type="predicted"/>
<dbReference type="PANTHER" id="PTHR16035">
    <property type="entry name" value="PROTEIN FAM90A1"/>
    <property type="match status" value="1"/>
</dbReference>
<feature type="region of interest" description="Disordered" evidence="1">
    <location>
        <begin position="51"/>
        <end position="169"/>
    </location>
</feature>
<keyword evidence="2" id="KW-1185">Reference proteome</keyword>
<feature type="region of interest" description="Disordered" evidence="1">
    <location>
        <begin position="200"/>
        <end position="223"/>
    </location>
</feature>
<feature type="region of interest" description="Disordered" evidence="1">
    <location>
        <begin position="256"/>
        <end position="281"/>
    </location>
</feature>
<protein>
    <submittedName>
        <fullName evidence="3">Protein FAM90A1-like</fullName>
    </submittedName>
</protein>
<feature type="compositionally biased region" description="Low complexity" evidence="1">
    <location>
        <begin position="266"/>
        <end position="281"/>
    </location>
</feature>
<evidence type="ECO:0000313" key="3">
    <source>
        <dbReference type="RefSeq" id="XP_019808814.2"/>
    </source>
</evidence>
<organism evidence="2 3">
    <name type="scientific">Bos indicus</name>
    <name type="common">Zebu</name>
    <dbReference type="NCBI Taxonomy" id="9915"/>
    <lineage>
        <taxon>Eukaryota</taxon>
        <taxon>Metazoa</taxon>
        <taxon>Chordata</taxon>
        <taxon>Craniata</taxon>
        <taxon>Vertebrata</taxon>
        <taxon>Euteleostomi</taxon>
        <taxon>Mammalia</taxon>
        <taxon>Eutheria</taxon>
        <taxon>Laurasiatheria</taxon>
        <taxon>Artiodactyla</taxon>
        <taxon>Ruminantia</taxon>
        <taxon>Pecora</taxon>
        <taxon>Bovidae</taxon>
        <taxon>Bovinae</taxon>
        <taxon>Bos</taxon>
    </lineage>
</organism>
<dbReference type="Proteomes" id="UP001652663">
    <property type="component" value="Chromosome 27"/>
</dbReference>
<dbReference type="GeneID" id="109553290"/>
<accession>A0A6P5BHF3</accession>
<reference evidence="3" key="1">
    <citation type="submission" date="2025-08" db="UniProtKB">
        <authorList>
            <consortium name="RefSeq"/>
        </authorList>
    </citation>
    <scope>IDENTIFICATION</scope>
    <source>
        <tissue evidence="3">Blood</tissue>
    </source>
</reference>
<dbReference type="InterPro" id="IPR039213">
    <property type="entry name" value="FAM90"/>
</dbReference>
<feature type="compositionally biased region" description="Basic and acidic residues" evidence="1">
    <location>
        <begin position="150"/>
        <end position="168"/>
    </location>
</feature>